<name>A0A9X6STU3_BACCE</name>
<sequence length="81" mass="9556">MEDNMLEEMVLKAYRDYCMEEPNNIPEIEAITRKVIDTEKIDAATLNEYELKIKSVLDKNRYTYRLKGQVDPDSAVIKNVW</sequence>
<accession>A0A9X6STU3</accession>
<organism evidence="1 2">
    <name type="scientific">Bacillus cereus</name>
    <dbReference type="NCBI Taxonomy" id="1396"/>
    <lineage>
        <taxon>Bacteria</taxon>
        <taxon>Bacillati</taxon>
        <taxon>Bacillota</taxon>
        <taxon>Bacilli</taxon>
        <taxon>Bacillales</taxon>
        <taxon>Bacillaceae</taxon>
        <taxon>Bacillus</taxon>
        <taxon>Bacillus cereus group</taxon>
    </lineage>
</organism>
<proteinExistence type="predicted"/>
<dbReference type="EMBL" id="NVMX01000077">
    <property type="protein sequence ID" value="PDZ95002.1"/>
    <property type="molecule type" value="Genomic_DNA"/>
</dbReference>
<comment type="caution">
    <text evidence="1">The sequence shown here is derived from an EMBL/GenBank/DDBJ whole genome shotgun (WGS) entry which is preliminary data.</text>
</comment>
<dbReference type="Proteomes" id="UP000219922">
    <property type="component" value="Unassembled WGS sequence"/>
</dbReference>
<evidence type="ECO:0000313" key="1">
    <source>
        <dbReference type="EMBL" id="PDZ95002.1"/>
    </source>
</evidence>
<dbReference type="AlphaFoldDB" id="A0A9X6STU3"/>
<reference evidence="1 2" key="1">
    <citation type="submission" date="2017-09" db="EMBL/GenBank/DDBJ databases">
        <title>Large-scale bioinformatics analysis of Bacillus genomes uncovers conserved roles of natural products in bacterial physiology.</title>
        <authorList>
            <consortium name="Agbiome Team Llc"/>
            <person name="Bleich R.M."/>
            <person name="Grubbs K.J."/>
            <person name="Santa Maria K.C."/>
            <person name="Allen S.E."/>
            <person name="Farag S."/>
            <person name="Shank E.A."/>
            <person name="Bowers A."/>
        </authorList>
    </citation>
    <scope>NUCLEOTIDE SEQUENCE [LARGE SCALE GENOMIC DNA]</scope>
    <source>
        <strain evidence="1 2">AFS092789</strain>
    </source>
</reference>
<dbReference type="RefSeq" id="WP_098006320.1">
    <property type="nucleotide sequence ID" value="NZ_NVMX01000077.1"/>
</dbReference>
<protein>
    <submittedName>
        <fullName evidence="1">Uncharacterized protein</fullName>
    </submittedName>
</protein>
<evidence type="ECO:0000313" key="2">
    <source>
        <dbReference type="Proteomes" id="UP000219922"/>
    </source>
</evidence>
<gene>
    <name evidence="1" type="ORF">CON36_30715</name>
</gene>